<evidence type="ECO:0000313" key="1">
    <source>
        <dbReference type="EMBL" id="AID50652.1"/>
    </source>
</evidence>
<name>A0A068EQJ0_9CAUD</name>
<dbReference type="GeneID" id="22277160"/>
<protein>
    <submittedName>
        <fullName evidence="1">Uncharacterized protein</fullName>
    </submittedName>
</protein>
<keyword evidence="2" id="KW-1185">Reference proteome</keyword>
<dbReference type="Proteomes" id="UP000027382">
    <property type="component" value="Segment"/>
</dbReference>
<reference evidence="1" key="1">
    <citation type="journal article" date="2014" name="Virology">
        <title>The odd one out: Bacillus ACT bacteriophage CP-51 exhibits unusual properties compared to related Spounavirinae W.Ph. and Bastille.</title>
        <authorList>
            <person name="Klumpp J."/>
            <person name="Schmuki M."/>
            <person name="Sozhamannan S."/>
            <person name="Beyer W."/>
            <person name="Fouts D.E."/>
            <person name="Bernbach V."/>
            <person name="Calendar R."/>
            <person name="Loessner M.J."/>
        </authorList>
    </citation>
    <scope>NUCLEOTIDE SEQUENCE [LARGE SCALE GENOMIC DNA]</scope>
</reference>
<proteinExistence type="predicted"/>
<dbReference type="OrthoDB" id="32776at10239"/>
<dbReference type="EMBL" id="KF554508">
    <property type="protein sequence ID" value="AID50652.1"/>
    <property type="molecule type" value="Genomic_DNA"/>
</dbReference>
<accession>A0A068EQJ0</accession>
<dbReference type="RefSeq" id="YP_009099261.1">
    <property type="nucleotide sequence ID" value="NC_025423.1"/>
</dbReference>
<dbReference type="KEGG" id="vg:22277160"/>
<evidence type="ECO:0000313" key="2">
    <source>
        <dbReference type="Proteomes" id="UP000027382"/>
    </source>
</evidence>
<sequence length="95" mass="10829">MKMVVEGIKLTKDHKDDKILYHKNGKYYIRKASDGFTKGEAIRQHVSSYFTKWGFRKVEGVAEFANAEDIQANIDRFEPAKGYIAKYAGSVLPRG</sequence>
<organism evidence="1 2">
    <name type="scientific">Bacillus phage CP-51</name>
    <dbReference type="NCBI Taxonomy" id="1391188"/>
    <lineage>
        <taxon>Viruses</taxon>
        <taxon>Duplodnaviria</taxon>
        <taxon>Heunggongvirae</taxon>
        <taxon>Uroviricota</taxon>
        <taxon>Caudoviricetes</taxon>
        <taxon>Herelleviridae</taxon>
        <taxon>Spounavirinae</taxon>
        <taxon>Siminovitchvirus</taxon>
        <taxon>Siminovitchvirus CP51</taxon>
    </lineage>
</organism>